<gene>
    <name evidence="1" type="ORF">HIM_06609</name>
</gene>
<name>A0A0F7ZIR7_9HYPO</name>
<organism evidence="1 2">
    <name type="scientific">Hirsutella minnesotensis 3608</name>
    <dbReference type="NCBI Taxonomy" id="1043627"/>
    <lineage>
        <taxon>Eukaryota</taxon>
        <taxon>Fungi</taxon>
        <taxon>Dikarya</taxon>
        <taxon>Ascomycota</taxon>
        <taxon>Pezizomycotina</taxon>
        <taxon>Sordariomycetes</taxon>
        <taxon>Hypocreomycetidae</taxon>
        <taxon>Hypocreales</taxon>
        <taxon>Ophiocordycipitaceae</taxon>
        <taxon>Hirsutella</taxon>
    </lineage>
</organism>
<dbReference type="Proteomes" id="UP000054481">
    <property type="component" value="Unassembled WGS sequence"/>
</dbReference>
<accession>A0A0F7ZIR7</accession>
<sequence length="257" mass="29393">MDVDSQHAEGPDPNPGIMLDQSTIDQLLNALHINMANGGALPESFCIPIGKRKLTRDEVMKKIDPIVERMHDHHADDASIETELLECVEYLDTENPLITVMSPKARFEILKWLALKHPDFEYYDHFMENLGTDETVSLIRTRFPLPPDDVRSKAPVSYIAAEIAAVAERLRPTALSDFFLQRARLLIAFEQETRERQQNPEWTEPGKHLVNLQPHMEWCCWSPETWADHLSEQMDQGIDELKSAIRTTNRCFSGSST</sequence>
<protein>
    <submittedName>
        <fullName evidence="1">Uncharacterized protein</fullName>
    </submittedName>
</protein>
<dbReference type="EMBL" id="KQ030530">
    <property type="protein sequence ID" value="KJZ73941.1"/>
    <property type="molecule type" value="Genomic_DNA"/>
</dbReference>
<keyword evidence="2" id="KW-1185">Reference proteome</keyword>
<reference evidence="1 2" key="1">
    <citation type="journal article" date="2014" name="Genome Biol. Evol.">
        <title>Comparative genomics and transcriptomics analyses reveal divergent lifestyle features of nematode endoparasitic fungus Hirsutella minnesotensis.</title>
        <authorList>
            <person name="Lai Y."/>
            <person name="Liu K."/>
            <person name="Zhang X."/>
            <person name="Zhang X."/>
            <person name="Li K."/>
            <person name="Wang N."/>
            <person name="Shu C."/>
            <person name="Wu Y."/>
            <person name="Wang C."/>
            <person name="Bushley K.E."/>
            <person name="Xiang M."/>
            <person name="Liu X."/>
        </authorList>
    </citation>
    <scope>NUCLEOTIDE SEQUENCE [LARGE SCALE GENOMIC DNA]</scope>
    <source>
        <strain evidence="1 2">3608</strain>
    </source>
</reference>
<evidence type="ECO:0000313" key="2">
    <source>
        <dbReference type="Proteomes" id="UP000054481"/>
    </source>
</evidence>
<proteinExistence type="predicted"/>
<evidence type="ECO:0000313" key="1">
    <source>
        <dbReference type="EMBL" id="KJZ73941.1"/>
    </source>
</evidence>
<dbReference type="AlphaFoldDB" id="A0A0F7ZIR7"/>